<reference evidence="3" key="1">
    <citation type="journal article" date="2019" name="Int. J. Syst. Evol. Microbiol.">
        <title>The Global Catalogue of Microorganisms (GCM) 10K type strain sequencing project: providing services to taxonomists for standard genome sequencing and annotation.</title>
        <authorList>
            <consortium name="The Broad Institute Genomics Platform"/>
            <consortium name="The Broad Institute Genome Sequencing Center for Infectious Disease"/>
            <person name="Wu L."/>
            <person name="Ma J."/>
        </authorList>
    </citation>
    <scope>NUCLEOTIDE SEQUENCE [LARGE SCALE GENOMIC DNA]</scope>
    <source>
        <strain evidence="3">CGMCC 1.15277</strain>
    </source>
</reference>
<accession>A0ABW1WYY6</accession>
<organism evidence="2 3">
    <name type="scientific">Luteococcus sanguinis</name>
    <dbReference type="NCBI Taxonomy" id="174038"/>
    <lineage>
        <taxon>Bacteria</taxon>
        <taxon>Bacillati</taxon>
        <taxon>Actinomycetota</taxon>
        <taxon>Actinomycetes</taxon>
        <taxon>Propionibacteriales</taxon>
        <taxon>Propionibacteriaceae</taxon>
        <taxon>Luteococcus</taxon>
    </lineage>
</organism>
<keyword evidence="1" id="KW-0472">Membrane</keyword>
<dbReference type="RefSeq" id="WP_343886324.1">
    <property type="nucleotide sequence ID" value="NZ_BAAAKI010000014.1"/>
</dbReference>
<name>A0ABW1WYY6_9ACTN</name>
<evidence type="ECO:0000256" key="1">
    <source>
        <dbReference type="SAM" id="Phobius"/>
    </source>
</evidence>
<evidence type="ECO:0000313" key="2">
    <source>
        <dbReference type="EMBL" id="MFC6395583.1"/>
    </source>
</evidence>
<gene>
    <name evidence="2" type="ORF">ACFP57_01045</name>
</gene>
<sequence>MIYGALAVVWLVFLVPWFLSRREVDPIEDGDIGERFTRAVRIIQLAHTDEVAEVSTPLTRRAARYEIHQTARLAARRRRRVLIGLVTTSLLSALAAPFTSVTWWQALVPFVLLGAFGYVAHVSVTSMNARLDARLAAIDEADDDEATVVLRPLEADAEDSHELSIEISAPIEVTGSLWDPIPVVAPTYLDKPLVPRTVRTIDLSAPEPTVSVPRMPVVAEPLEAPVADERRDRAVGE</sequence>
<keyword evidence="3" id="KW-1185">Reference proteome</keyword>
<feature type="transmembrane region" description="Helical" evidence="1">
    <location>
        <begin position="81"/>
        <end position="98"/>
    </location>
</feature>
<dbReference type="Proteomes" id="UP001596266">
    <property type="component" value="Unassembled WGS sequence"/>
</dbReference>
<keyword evidence="1" id="KW-0812">Transmembrane</keyword>
<proteinExistence type="predicted"/>
<dbReference type="EMBL" id="JBHSUA010000006">
    <property type="protein sequence ID" value="MFC6395583.1"/>
    <property type="molecule type" value="Genomic_DNA"/>
</dbReference>
<feature type="transmembrane region" description="Helical" evidence="1">
    <location>
        <begin position="104"/>
        <end position="124"/>
    </location>
</feature>
<keyword evidence="1" id="KW-1133">Transmembrane helix</keyword>
<comment type="caution">
    <text evidence="2">The sequence shown here is derived from an EMBL/GenBank/DDBJ whole genome shotgun (WGS) entry which is preliminary data.</text>
</comment>
<evidence type="ECO:0000313" key="3">
    <source>
        <dbReference type="Proteomes" id="UP001596266"/>
    </source>
</evidence>
<protein>
    <submittedName>
        <fullName evidence="2">Uncharacterized protein</fullName>
    </submittedName>
</protein>